<name>A0A9D4EKV9_DREPO</name>
<comment type="caution">
    <text evidence="1">The sequence shown here is derived from an EMBL/GenBank/DDBJ whole genome shotgun (WGS) entry which is preliminary data.</text>
</comment>
<keyword evidence="2" id="KW-1185">Reference proteome</keyword>
<gene>
    <name evidence="1" type="ORF">DPMN_159055</name>
</gene>
<reference evidence="1" key="2">
    <citation type="submission" date="2020-11" db="EMBL/GenBank/DDBJ databases">
        <authorList>
            <person name="McCartney M.A."/>
            <person name="Auch B."/>
            <person name="Kono T."/>
            <person name="Mallez S."/>
            <person name="Becker A."/>
            <person name="Gohl D.M."/>
            <person name="Silverstein K.A.T."/>
            <person name="Koren S."/>
            <person name="Bechman K.B."/>
            <person name="Herman A."/>
            <person name="Abrahante J.E."/>
            <person name="Garbe J."/>
        </authorList>
    </citation>
    <scope>NUCLEOTIDE SEQUENCE</scope>
    <source>
        <strain evidence="1">Duluth1</strain>
        <tissue evidence="1">Whole animal</tissue>
    </source>
</reference>
<accession>A0A9D4EKV9</accession>
<evidence type="ECO:0000313" key="1">
    <source>
        <dbReference type="EMBL" id="KAH3781229.1"/>
    </source>
</evidence>
<dbReference type="EMBL" id="JAIWYP010000008">
    <property type="protein sequence ID" value="KAH3781229.1"/>
    <property type="molecule type" value="Genomic_DNA"/>
</dbReference>
<reference evidence="1" key="1">
    <citation type="journal article" date="2019" name="bioRxiv">
        <title>The Genome of the Zebra Mussel, Dreissena polymorpha: A Resource for Invasive Species Research.</title>
        <authorList>
            <person name="McCartney M.A."/>
            <person name="Auch B."/>
            <person name="Kono T."/>
            <person name="Mallez S."/>
            <person name="Zhang Y."/>
            <person name="Obille A."/>
            <person name="Becker A."/>
            <person name="Abrahante J.E."/>
            <person name="Garbe J."/>
            <person name="Badalamenti J.P."/>
            <person name="Herman A."/>
            <person name="Mangelson H."/>
            <person name="Liachko I."/>
            <person name="Sullivan S."/>
            <person name="Sone E.D."/>
            <person name="Koren S."/>
            <person name="Silverstein K.A.T."/>
            <person name="Beckman K.B."/>
            <person name="Gohl D.M."/>
        </authorList>
    </citation>
    <scope>NUCLEOTIDE SEQUENCE</scope>
    <source>
        <strain evidence="1">Duluth1</strain>
        <tissue evidence="1">Whole animal</tissue>
    </source>
</reference>
<dbReference type="AlphaFoldDB" id="A0A9D4EKV9"/>
<dbReference type="Proteomes" id="UP000828390">
    <property type="component" value="Unassembled WGS sequence"/>
</dbReference>
<protein>
    <submittedName>
        <fullName evidence="1">Uncharacterized protein</fullName>
    </submittedName>
</protein>
<organism evidence="1 2">
    <name type="scientific">Dreissena polymorpha</name>
    <name type="common">Zebra mussel</name>
    <name type="synonym">Mytilus polymorpha</name>
    <dbReference type="NCBI Taxonomy" id="45954"/>
    <lineage>
        <taxon>Eukaryota</taxon>
        <taxon>Metazoa</taxon>
        <taxon>Spiralia</taxon>
        <taxon>Lophotrochozoa</taxon>
        <taxon>Mollusca</taxon>
        <taxon>Bivalvia</taxon>
        <taxon>Autobranchia</taxon>
        <taxon>Heteroconchia</taxon>
        <taxon>Euheterodonta</taxon>
        <taxon>Imparidentia</taxon>
        <taxon>Neoheterodontei</taxon>
        <taxon>Myida</taxon>
        <taxon>Dreissenoidea</taxon>
        <taxon>Dreissenidae</taxon>
        <taxon>Dreissena</taxon>
    </lineage>
</organism>
<evidence type="ECO:0000313" key="2">
    <source>
        <dbReference type="Proteomes" id="UP000828390"/>
    </source>
</evidence>
<proteinExistence type="predicted"/>
<sequence length="56" mass="6384">MAIAVVHSVFNFPITPAVLTHCLRDLSRWKHLQITVIAHADKKTSTVGLIFWQKSR</sequence>